<protein>
    <submittedName>
        <fullName evidence="2">Uncharacterized protein</fullName>
    </submittedName>
</protein>
<gene>
    <name evidence="2" type="ORF">KSP39_PZI023814</name>
</gene>
<feature type="region of interest" description="Disordered" evidence="1">
    <location>
        <begin position="191"/>
        <end position="211"/>
    </location>
</feature>
<proteinExistence type="predicted"/>
<dbReference type="Proteomes" id="UP001418222">
    <property type="component" value="Unassembled WGS sequence"/>
</dbReference>
<name>A0AAP0AT68_9ASPA</name>
<accession>A0AAP0AT68</accession>
<dbReference type="AlphaFoldDB" id="A0AAP0AT68"/>
<dbReference type="PANTHER" id="PTHR31446">
    <property type="entry name" value="ACID PHOSPHATASE/VANADIUM-DEPENDENT HALOPEROXIDASE-RELATED PROTEIN"/>
    <property type="match status" value="1"/>
</dbReference>
<reference evidence="2 3" key="1">
    <citation type="journal article" date="2022" name="Nat. Plants">
        <title>Genomes of leafy and leafless Platanthera orchids illuminate the evolution of mycoheterotrophy.</title>
        <authorList>
            <person name="Li M.H."/>
            <person name="Liu K.W."/>
            <person name="Li Z."/>
            <person name="Lu H.C."/>
            <person name="Ye Q.L."/>
            <person name="Zhang D."/>
            <person name="Wang J.Y."/>
            <person name="Li Y.F."/>
            <person name="Zhong Z.M."/>
            <person name="Liu X."/>
            <person name="Yu X."/>
            <person name="Liu D.K."/>
            <person name="Tu X.D."/>
            <person name="Liu B."/>
            <person name="Hao Y."/>
            <person name="Liao X.Y."/>
            <person name="Jiang Y.T."/>
            <person name="Sun W.H."/>
            <person name="Chen J."/>
            <person name="Chen Y.Q."/>
            <person name="Ai Y."/>
            <person name="Zhai J.W."/>
            <person name="Wu S.S."/>
            <person name="Zhou Z."/>
            <person name="Hsiao Y.Y."/>
            <person name="Wu W.L."/>
            <person name="Chen Y.Y."/>
            <person name="Lin Y.F."/>
            <person name="Hsu J.L."/>
            <person name="Li C.Y."/>
            <person name="Wang Z.W."/>
            <person name="Zhao X."/>
            <person name="Zhong W.Y."/>
            <person name="Ma X.K."/>
            <person name="Ma L."/>
            <person name="Huang J."/>
            <person name="Chen G.Z."/>
            <person name="Huang M.Z."/>
            <person name="Huang L."/>
            <person name="Peng D.H."/>
            <person name="Luo Y.B."/>
            <person name="Zou S.Q."/>
            <person name="Chen S.P."/>
            <person name="Lan S."/>
            <person name="Tsai W.C."/>
            <person name="Van de Peer Y."/>
            <person name="Liu Z.J."/>
        </authorList>
    </citation>
    <scope>NUCLEOTIDE SEQUENCE [LARGE SCALE GENOMIC DNA]</scope>
    <source>
        <strain evidence="2">Lor287</strain>
    </source>
</reference>
<evidence type="ECO:0000256" key="1">
    <source>
        <dbReference type="SAM" id="MobiDB-lite"/>
    </source>
</evidence>
<comment type="caution">
    <text evidence="2">The sequence shown here is derived from an EMBL/GenBank/DDBJ whole genome shotgun (WGS) entry which is preliminary data.</text>
</comment>
<dbReference type="PANTHER" id="PTHR31446:SF39">
    <property type="entry name" value="ACID PHOSPHATASE_VANADIUM-DEPENDENT HALOPEROXIDASE-RELATED PROTEIN"/>
    <property type="match status" value="1"/>
</dbReference>
<evidence type="ECO:0000313" key="3">
    <source>
        <dbReference type="Proteomes" id="UP001418222"/>
    </source>
</evidence>
<sequence>MAVGKAAVGNPWWCYSCQKGVVEKTCCFIPNEIKVEDDGFVSDGIEVEDVAFVPDSIEVLQFYCCSLSLVIAEGLAEIGGEREGLWQSDAFPATSSRRLARSDALRWTNGRKRGTATLGEGKLASGLCFGGYIIERISQDIHTWARFGASWGFRCGGERDGMPPRSPTGGPRLGSETAVFRRFKGWRELGGANGDREGGKSNMRARAGARTTYKERRWDAKQLIGSGGMPSSHSASVSALAVAIGYQEGFGSPVFAMMQTCKDISNNNFSPIFGRPFLNEYQTNLELLASHAELQNPMVGADDSLVLVQKGLTKDDVVTTESVHHNVSALPCYSAYGDGKGDASLDFLPPSSQTVQRSVIGLKFLSGAHSLEGKLEENNHKTHSVDGDLGH</sequence>
<evidence type="ECO:0000313" key="2">
    <source>
        <dbReference type="EMBL" id="KAK8914065.1"/>
    </source>
</evidence>
<keyword evidence="3" id="KW-1185">Reference proteome</keyword>
<dbReference type="InterPro" id="IPR003832">
    <property type="entry name" value="DUF212"/>
</dbReference>
<dbReference type="Pfam" id="PF02681">
    <property type="entry name" value="DUF212"/>
    <property type="match status" value="1"/>
</dbReference>
<dbReference type="EMBL" id="JBBWWQ010000021">
    <property type="protein sequence ID" value="KAK8914065.1"/>
    <property type="molecule type" value="Genomic_DNA"/>
</dbReference>
<organism evidence="2 3">
    <name type="scientific">Platanthera zijinensis</name>
    <dbReference type="NCBI Taxonomy" id="2320716"/>
    <lineage>
        <taxon>Eukaryota</taxon>
        <taxon>Viridiplantae</taxon>
        <taxon>Streptophyta</taxon>
        <taxon>Embryophyta</taxon>
        <taxon>Tracheophyta</taxon>
        <taxon>Spermatophyta</taxon>
        <taxon>Magnoliopsida</taxon>
        <taxon>Liliopsida</taxon>
        <taxon>Asparagales</taxon>
        <taxon>Orchidaceae</taxon>
        <taxon>Orchidoideae</taxon>
        <taxon>Orchideae</taxon>
        <taxon>Orchidinae</taxon>
        <taxon>Platanthera</taxon>
    </lineage>
</organism>